<dbReference type="RefSeq" id="WP_035664976.1">
    <property type="nucleotide sequence ID" value="NZ_BAUV01000019.1"/>
</dbReference>
<evidence type="ECO:0000313" key="2">
    <source>
        <dbReference type="Proteomes" id="UP000018896"/>
    </source>
</evidence>
<name>W4QTL8_HALA3</name>
<sequence>MNFDLTTIYNDIPDFKNHDEASSWFKNRFGDQFVLKNYDTIEGEKVYYYHVIKNEEVYHEYMESLASPEHTDITSPEPFESYSTVEITEDGGISLTI</sequence>
<proteinExistence type="predicted"/>
<protein>
    <submittedName>
        <fullName evidence="1">Uncharacterized protein</fullName>
    </submittedName>
</protein>
<accession>W4QTL8</accession>
<gene>
    <name evidence="1" type="ORF">JCM9157_2616</name>
</gene>
<dbReference type="AlphaFoldDB" id="W4QTL8"/>
<reference evidence="1 2" key="1">
    <citation type="journal article" date="2014" name="Genome Announc.">
        <title>Draft Genome Sequences of Three Alkaliphilic Bacillus Strains, Bacillus wakoensis JCM 9140T, Bacillus akibai JCM 9157T, and Bacillus hemicellulosilyticus JCM 9152T.</title>
        <authorList>
            <person name="Yuki M."/>
            <person name="Oshima K."/>
            <person name="Suda W."/>
            <person name="Oshida Y."/>
            <person name="Kitamura K."/>
            <person name="Iida T."/>
            <person name="Hattori M."/>
            <person name="Ohkuma M."/>
        </authorList>
    </citation>
    <scope>NUCLEOTIDE SEQUENCE [LARGE SCALE GENOMIC DNA]</scope>
    <source>
        <strain evidence="1 2">JCM 9157</strain>
    </source>
</reference>
<keyword evidence="2" id="KW-1185">Reference proteome</keyword>
<dbReference type="OrthoDB" id="2428270at2"/>
<evidence type="ECO:0000313" key="1">
    <source>
        <dbReference type="EMBL" id="GAE35505.1"/>
    </source>
</evidence>
<dbReference type="EMBL" id="BAUV01000019">
    <property type="protein sequence ID" value="GAE35505.1"/>
    <property type="molecule type" value="Genomic_DNA"/>
</dbReference>
<organism evidence="1 2">
    <name type="scientific">Halalkalibacter akibai (strain ATCC 43226 / DSM 21942 / CIP 109018 / JCM 9157 / 1139)</name>
    <name type="common">Bacillus akibai</name>
    <dbReference type="NCBI Taxonomy" id="1236973"/>
    <lineage>
        <taxon>Bacteria</taxon>
        <taxon>Bacillati</taxon>
        <taxon>Bacillota</taxon>
        <taxon>Bacilli</taxon>
        <taxon>Bacillales</taxon>
        <taxon>Bacillaceae</taxon>
        <taxon>Halalkalibacter</taxon>
    </lineage>
</organism>
<comment type="caution">
    <text evidence="1">The sequence shown here is derived from an EMBL/GenBank/DDBJ whole genome shotgun (WGS) entry which is preliminary data.</text>
</comment>
<dbReference type="Proteomes" id="UP000018896">
    <property type="component" value="Unassembled WGS sequence"/>
</dbReference>
<dbReference type="eggNOG" id="ENOG5032J8I">
    <property type="taxonomic scope" value="Bacteria"/>
</dbReference>